<dbReference type="GO" id="GO:0016020">
    <property type="term" value="C:membrane"/>
    <property type="evidence" value="ECO:0007669"/>
    <property type="project" value="UniProtKB-SubCell"/>
</dbReference>
<keyword evidence="4" id="KW-0677">Repeat</keyword>
<dbReference type="AlphaFoldDB" id="A0A0E9NG92"/>
<dbReference type="Pfam" id="PF01529">
    <property type="entry name" value="DHHC"/>
    <property type="match status" value="1"/>
</dbReference>
<dbReference type="InterPro" id="IPR002110">
    <property type="entry name" value="Ankyrin_rpt"/>
</dbReference>
<dbReference type="EC" id="2.3.1.225" evidence="12"/>
<evidence type="ECO:0000256" key="12">
    <source>
        <dbReference type="RuleBase" id="RU079119"/>
    </source>
</evidence>
<evidence type="ECO:0000256" key="6">
    <source>
        <dbReference type="ARBA" id="ARBA00023043"/>
    </source>
</evidence>
<feature type="repeat" description="ANK" evidence="11">
    <location>
        <begin position="101"/>
        <end position="133"/>
    </location>
</feature>
<name>A0A0E9NG92_SAICN</name>
<keyword evidence="16" id="KW-1185">Reference proteome</keyword>
<evidence type="ECO:0000313" key="15">
    <source>
        <dbReference type="EMBL" id="GAO48721.1"/>
    </source>
</evidence>
<feature type="domain" description="Palmitoyltransferase DHHC" evidence="14">
    <location>
        <begin position="417"/>
        <end position="552"/>
    </location>
</feature>
<evidence type="ECO:0000256" key="3">
    <source>
        <dbReference type="ARBA" id="ARBA00022692"/>
    </source>
</evidence>
<keyword evidence="12" id="KW-0012">Acyltransferase</keyword>
<keyword evidence="6 11" id="KW-0040">ANK repeat</keyword>
<keyword evidence="12" id="KW-0808">Transferase</keyword>
<feature type="transmembrane region" description="Helical" evidence="12">
    <location>
        <begin position="368"/>
        <end position="389"/>
    </location>
</feature>
<comment type="domain">
    <text evidence="12">The DHHC domain is required for palmitoyltransferase activity.</text>
</comment>
<proteinExistence type="inferred from homology"/>
<evidence type="ECO:0000256" key="7">
    <source>
        <dbReference type="ARBA" id="ARBA00023136"/>
    </source>
</evidence>
<evidence type="ECO:0000256" key="9">
    <source>
        <dbReference type="ARBA" id="ARBA00023288"/>
    </source>
</evidence>
<feature type="repeat" description="ANK" evidence="11">
    <location>
        <begin position="67"/>
        <end position="99"/>
    </location>
</feature>
<evidence type="ECO:0000256" key="5">
    <source>
        <dbReference type="ARBA" id="ARBA00022989"/>
    </source>
</evidence>
<dbReference type="Pfam" id="PF00023">
    <property type="entry name" value="Ank"/>
    <property type="match status" value="2"/>
</dbReference>
<dbReference type="OMA" id="FWVGFRY"/>
<feature type="transmembrane region" description="Helical" evidence="12">
    <location>
        <begin position="518"/>
        <end position="536"/>
    </location>
</feature>
<comment type="catalytic activity">
    <reaction evidence="10 12">
        <text>L-cysteinyl-[protein] + hexadecanoyl-CoA = S-hexadecanoyl-L-cysteinyl-[protein] + CoA</text>
        <dbReference type="Rhea" id="RHEA:36683"/>
        <dbReference type="Rhea" id="RHEA-COMP:10131"/>
        <dbReference type="Rhea" id="RHEA-COMP:11032"/>
        <dbReference type="ChEBI" id="CHEBI:29950"/>
        <dbReference type="ChEBI" id="CHEBI:57287"/>
        <dbReference type="ChEBI" id="CHEBI:57379"/>
        <dbReference type="ChEBI" id="CHEBI:74151"/>
        <dbReference type="EC" id="2.3.1.225"/>
    </reaction>
</comment>
<evidence type="ECO:0000256" key="13">
    <source>
        <dbReference type="SAM" id="MobiDB-lite"/>
    </source>
</evidence>
<dbReference type="STRING" id="698492.A0A0E9NG92"/>
<dbReference type="InterPro" id="IPR036770">
    <property type="entry name" value="Ankyrin_rpt-contain_sf"/>
</dbReference>
<protein>
    <recommendedName>
        <fullName evidence="12">Palmitoyltransferase</fullName>
        <ecNumber evidence="12">2.3.1.225</ecNumber>
    </recommendedName>
</protein>
<evidence type="ECO:0000256" key="2">
    <source>
        <dbReference type="ARBA" id="ARBA00010104"/>
    </source>
</evidence>
<keyword evidence="5 12" id="KW-1133">Transmembrane helix</keyword>
<keyword evidence="3 12" id="KW-0812">Transmembrane</keyword>
<feature type="repeat" description="ANK" evidence="11">
    <location>
        <begin position="202"/>
        <end position="234"/>
    </location>
</feature>
<evidence type="ECO:0000259" key="14">
    <source>
        <dbReference type="Pfam" id="PF01529"/>
    </source>
</evidence>
<keyword evidence="8" id="KW-0564">Palmitate</keyword>
<keyword evidence="9" id="KW-0449">Lipoprotein</keyword>
<reference evidence="15 16" key="3">
    <citation type="journal article" date="2015" name="Genome Announc.">
        <title>Draft Genome Sequence of the Archiascomycetous Yeast Saitoella complicata.</title>
        <authorList>
            <person name="Yamauchi K."/>
            <person name="Kondo S."/>
            <person name="Hamamoto M."/>
            <person name="Takahashi Y."/>
            <person name="Ogura Y."/>
            <person name="Hayashi T."/>
            <person name="Nishida H."/>
        </authorList>
    </citation>
    <scope>NUCLEOTIDE SEQUENCE [LARGE SCALE GENOMIC DNA]</scope>
    <source>
        <strain evidence="15 16">NRRL Y-17804</strain>
    </source>
</reference>
<feature type="transmembrane region" description="Helical" evidence="12">
    <location>
        <begin position="466"/>
        <end position="488"/>
    </location>
</feature>
<dbReference type="Gene3D" id="1.25.40.20">
    <property type="entry name" value="Ankyrin repeat-containing domain"/>
    <property type="match status" value="1"/>
</dbReference>
<sequence>MSSPLQVTAKSAATSASISTDQAVAKQTPPLPADDNDIWVAAQRDDLTRIQHLLDTGLASATSSDSQGITPLHWAAINDHLLVCKFLLQNGADPNARGGDLSATPLHWAARQGLVYTVHLLLRHGADPALLDSQGFNTLHLATHSSHIMLLIYLLHTCPTLHIDSIDPQGHTALMWAAYQGDELSVSLLVRWGADVRLQDKSGLTALHWAVVKGNQRCMKLILDAGVDVNARQQDGKTAAKMAIEMRCQEYYEDALKEAGRRPDGTIKHKPFGEKVTNRIVMAIPFPTIYLTLHSFAIYPIYIAIWLFVAFFVAGHQFIMRFLLRADPTKEGYHRTPYLAGIFSGTALLVIISWLTTVAPATFATNPYLNFAFLLTTLISISTFLRALLSDPGFIPRPTSKSTQRAVIEELVELESFDGRAFCGVCFVRRPLRSKHCKLCNRCVARHDHHCPWVANCVGVKTHRAFLMYIITLELSILLFIGLVFAYIRDLIPYTSEPCLFLPEALCAPLQRDPYTTLLGVMSCFHLVWLSMLCFVQLMQVARAITTVESFNLHKYGFMGGAPVGGSVAGKVATALATGATSEDGAQVGPEGRNDVVGTDAGTGDGCEREGRPCGHERRRGPIARIPKSCVSVLKLLGVDMFLATARDTAPRPSAPRNPFSHGFRQNCSDFWCDGQGGFLGLGVTRSKEEGRDEAWGMVGGERVDLFRMYDVPEPEMSVRRGGRAGRRGRWKRYERVDVDDEV</sequence>
<dbReference type="PROSITE" id="PS50297">
    <property type="entry name" value="ANK_REP_REGION"/>
    <property type="match status" value="4"/>
</dbReference>
<dbReference type="PANTHER" id="PTHR24161:SF85">
    <property type="entry name" value="PALMITOYLTRANSFERASE HIP14"/>
    <property type="match status" value="1"/>
</dbReference>
<dbReference type="SMART" id="SM00248">
    <property type="entry name" value="ANK"/>
    <property type="match status" value="6"/>
</dbReference>
<reference evidence="15 16" key="2">
    <citation type="journal article" date="2014" name="J. Gen. Appl. Microbiol.">
        <title>The early diverging ascomycetous budding yeast Saitoella complicata has three histone deacetylases belonging to the Clr6, Hos2, and Rpd3 lineages.</title>
        <authorList>
            <person name="Nishida H."/>
            <person name="Matsumoto T."/>
            <person name="Kondo S."/>
            <person name="Hamamoto M."/>
            <person name="Yoshikawa H."/>
        </authorList>
    </citation>
    <scope>NUCLEOTIDE SEQUENCE [LARGE SCALE GENOMIC DNA]</scope>
    <source>
        <strain evidence="15 16">NRRL Y-17804</strain>
    </source>
</reference>
<dbReference type="GO" id="GO:0019706">
    <property type="term" value="F:protein-cysteine S-palmitoyltransferase activity"/>
    <property type="evidence" value="ECO:0007669"/>
    <property type="project" value="UniProtKB-EC"/>
</dbReference>
<dbReference type="PANTHER" id="PTHR24161">
    <property type="entry name" value="ANK_REP_REGION DOMAIN-CONTAINING PROTEIN-RELATED"/>
    <property type="match status" value="1"/>
</dbReference>
<feature type="region of interest" description="Disordered" evidence="13">
    <location>
        <begin position="582"/>
        <end position="619"/>
    </location>
</feature>
<comment type="subcellular location">
    <subcellularLocation>
        <location evidence="1">Membrane</location>
        <topology evidence="1">Multi-pass membrane protein</topology>
    </subcellularLocation>
</comment>
<dbReference type="Pfam" id="PF12796">
    <property type="entry name" value="Ank_2"/>
    <property type="match status" value="1"/>
</dbReference>
<comment type="caution">
    <text evidence="15">The sequence shown here is derived from an EMBL/GenBank/DDBJ whole genome shotgun (WGS) entry which is preliminary data.</text>
</comment>
<feature type="repeat" description="ANK" evidence="11">
    <location>
        <begin position="169"/>
        <end position="201"/>
    </location>
</feature>
<dbReference type="EMBL" id="BACD03000017">
    <property type="protein sequence ID" value="GAO48721.1"/>
    <property type="molecule type" value="Genomic_DNA"/>
</dbReference>
<evidence type="ECO:0000256" key="4">
    <source>
        <dbReference type="ARBA" id="ARBA00022737"/>
    </source>
</evidence>
<evidence type="ECO:0000256" key="1">
    <source>
        <dbReference type="ARBA" id="ARBA00004141"/>
    </source>
</evidence>
<feature type="compositionally biased region" description="Basic and acidic residues" evidence="13">
    <location>
        <begin position="606"/>
        <end position="616"/>
    </location>
</feature>
<evidence type="ECO:0000256" key="11">
    <source>
        <dbReference type="PROSITE-ProRule" id="PRU00023"/>
    </source>
</evidence>
<dbReference type="SUPFAM" id="SSF48403">
    <property type="entry name" value="Ankyrin repeat"/>
    <property type="match status" value="1"/>
</dbReference>
<evidence type="ECO:0000256" key="8">
    <source>
        <dbReference type="ARBA" id="ARBA00023139"/>
    </source>
</evidence>
<dbReference type="PROSITE" id="PS50088">
    <property type="entry name" value="ANK_REPEAT"/>
    <property type="match status" value="4"/>
</dbReference>
<dbReference type="PROSITE" id="PS50216">
    <property type="entry name" value="DHHC"/>
    <property type="match status" value="1"/>
</dbReference>
<keyword evidence="7 12" id="KW-0472">Membrane</keyword>
<comment type="similarity">
    <text evidence="2">Belongs to the DHHC palmitoyltransferase family. AKR/ZDHHC17 subfamily.</text>
</comment>
<evidence type="ECO:0000313" key="16">
    <source>
        <dbReference type="Proteomes" id="UP000033140"/>
    </source>
</evidence>
<dbReference type="InterPro" id="IPR001594">
    <property type="entry name" value="Palmitoyltrfase_DHHC"/>
</dbReference>
<gene>
    <name evidence="15" type="ORF">G7K_2891-t1</name>
</gene>
<feature type="transmembrane region" description="Helical" evidence="12">
    <location>
        <begin position="336"/>
        <end position="356"/>
    </location>
</feature>
<organism evidence="15 16">
    <name type="scientific">Saitoella complicata (strain BCRC 22490 / CBS 7301 / JCM 7358 / NBRC 10748 / NRRL Y-17804)</name>
    <dbReference type="NCBI Taxonomy" id="698492"/>
    <lineage>
        <taxon>Eukaryota</taxon>
        <taxon>Fungi</taxon>
        <taxon>Dikarya</taxon>
        <taxon>Ascomycota</taxon>
        <taxon>Taphrinomycotina</taxon>
        <taxon>Taphrinomycotina incertae sedis</taxon>
        <taxon>Saitoella</taxon>
    </lineage>
</organism>
<dbReference type="PRINTS" id="PR01415">
    <property type="entry name" value="ANKYRIN"/>
</dbReference>
<reference evidence="15 16" key="1">
    <citation type="journal article" date="2011" name="J. Gen. Appl. Microbiol.">
        <title>Draft genome sequencing of the enigmatic yeast Saitoella complicata.</title>
        <authorList>
            <person name="Nishida H."/>
            <person name="Hamamoto M."/>
            <person name="Sugiyama J."/>
        </authorList>
    </citation>
    <scope>NUCLEOTIDE SEQUENCE [LARGE SCALE GENOMIC DNA]</scope>
    <source>
        <strain evidence="15 16">NRRL Y-17804</strain>
    </source>
</reference>
<dbReference type="Proteomes" id="UP000033140">
    <property type="component" value="Unassembled WGS sequence"/>
</dbReference>
<accession>A0A0E9NG92</accession>
<evidence type="ECO:0000256" key="10">
    <source>
        <dbReference type="ARBA" id="ARBA00048048"/>
    </source>
</evidence>